<evidence type="ECO:0000313" key="3">
    <source>
        <dbReference type="Proteomes" id="UP000184603"/>
    </source>
</evidence>
<evidence type="ECO:0000313" key="2">
    <source>
        <dbReference type="EMBL" id="SHO50702.1"/>
    </source>
</evidence>
<dbReference type="SUPFAM" id="SSF48452">
    <property type="entry name" value="TPR-like"/>
    <property type="match status" value="1"/>
</dbReference>
<sequence>MKQTTIAIFCLFIFFCNHNAAAESTLVKIAKADGKDIAQVFFSFDSLPKYSQKIGNKRIDILLEKTRRAEEFQLFATDDRIIRVVPTTRNDMTIVSFFFRYQPQKVQLDTSSDGKLVLEILLGNRYSRSYQDLSERLKGLTVVEEEKIDYSNPLLSSPYAYNWKSFIQLYEPPINISVPIEYTTPPFPAIALIPPGLEKNSELLPAEMLQTAALGDWNTLVPLFLDLLKAPNGLENQKMIALTYGEVLLRAGDYEGAFKQLYLLKEKYPDEHIGIIAKYLLILLDAKFRDPYLADYNFREMEQLITPDHPLAPYLLLSRVETALATKQFEQARLLLNRDDIAFPGNTQKIRELRQGDYYNGTAQLVKAYVSYVLLKDSTLLHAHPYSQNGYCNTIYLQKKFEQAASCYRELAPRVSDTAALGLISYRTSMAELHFQGGNTIISGFARVADAFPDTEAGSRAAIKQTDLKFLYNTNWGKQAADQYNQIAATSVLRPTVAEASFKEAIVWSLIGQKGKAIELLTDFLRNFRISDIRDSALALLIDLLPGEIERLIKEGKNMEALVLAKQNRELFQNNWISLQLLAQIAEAYQKVGIYSEAQRVYLYLLEMSDVDKREQYFLPLVRAAFEQGEYSLVEDFGSQYNYNYGQGNDNLAILLLRIKALIATSRFDEAGALLPSPLPENTELQLLAADIYFHDLNYASSREVLERLNDRKIPLPIDAQFRLAESKYQLADYPGAATLFTALVDSKTIGQQSLFRLAQIERKQGNEENALKLFRKIVDKGTDDLWKQYAQKEIEYSELNSSIEKMTNP</sequence>
<reference evidence="2 3" key="1">
    <citation type="submission" date="2016-12" db="EMBL/GenBank/DDBJ databases">
        <authorList>
            <person name="Song W.-J."/>
            <person name="Kurnit D.M."/>
        </authorList>
    </citation>
    <scope>NUCLEOTIDE SEQUENCE [LARGE SCALE GENOMIC DNA]</scope>
    <source>
        <strain evidence="2 3">DSM 18488</strain>
    </source>
</reference>
<protein>
    <submittedName>
        <fullName evidence="2">Tetratricopeptide repeat-containing protein</fullName>
    </submittedName>
</protein>
<name>A0A1M7YDI5_9BACT</name>
<dbReference type="Gene3D" id="1.25.40.10">
    <property type="entry name" value="Tetratricopeptide repeat domain"/>
    <property type="match status" value="2"/>
</dbReference>
<dbReference type="STRING" id="1121416.SAMN02745220_03600"/>
<accession>A0A1M7YDI5</accession>
<dbReference type="Pfam" id="PF13432">
    <property type="entry name" value="TPR_16"/>
    <property type="match status" value="1"/>
</dbReference>
<evidence type="ECO:0000256" key="1">
    <source>
        <dbReference type="SAM" id="SignalP"/>
    </source>
</evidence>
<keyword evidence="1" id="KW-0732">Signal</keyword>
<dbReference type="AlphaFoldDB" id="A0A1M7YDI5"/>
<proteinExistence type="predicted"/>
<dbReference type="EMBL" id="FRFE01000020">
    <property type="protein sequence ID" value="SHO50702.1"/>
    <property type="molecule type" value="Genomic_DNA"/>
</dbReference>
<feature type="signal peptide" evidence="1">
    <location>
        <begin position="1"/>
        <end position="22"/>
    </location>
</feature>
<organism evidence="2 3">
    <name type="scientific">Desulfopila aestuarii DSM 18488</name>
    <dbReference type="NCBI Taxonomy" id="1121416"/>
    <lineage>
        <taxon>Bacteria</taxon>
        <taxon>Pseudomonadati</taxon>
        <taxon>Thermodesulfobacteriota</taxon>
        <taxon>Desulfobulbia</taxon>
        <taxon>Desulfobulbales</taxon>
        <taxon>Desulfocapsaceae</taxon>
        <taxon>Desulfopila</taxon>
    </lineage>
</organism>
<dbReference type="Proteomes" id="UP000184603">
    <property type="component" value="Unassembled WGS sequence"/>
</dbReference>
<gene>
    <name evidence="2" type="ORF">SAMN02745220_03600</name>
</gene>
<feature type="chain" id="PRO_5011958106" evidence="1">
    <location>
        <begin position="23"/>
        <end position="810"/>
    </location>
</feature>
<keyword evidence="3" id="KW-1185">Reference proteome</keyword>
<dbReference type="InterPro" id="IPR011990">
    <property type="entry name" value="TPR-like_helical_dom_sf"/>
</dbReference>